<protein>
    <submittedName>
        <fullName evidence="3">Conserved plasma membrane protein</fullName>
    </submittedName>
</protein>
<accession>A0A0M3IPN9</accession>
<evidence type="ECO:0000256" key="1">
    <source>
        <dbReference type="SAM" id="Phobius"/>
    </source>
</evidence>
<feature type="transmembrane region" description="Helical" evidence="1">
    <location>
        <begin position="150"/>
        <end position="170"/>
    </location>
</feature>
<keyword evidence="1" id="KW-1133">Transmembrane helix</keyword>
<evidence type="ECO:0000313" key="2">
    <source>
        <dbReference type="Proteomes" id="UP000036681"/>
    </source>
</evidence>
<keyword evidence="1" id="KW-0472">Membrane</keyword>
<keyword evidence="2" id="KW-1185">Reference proteome</keyword>
<organism evidence="2 3">
    <name type="scientific">Ascaris lumbricoides</name>
    <name type="common">Giant roundworm</name>
    <dbReference type="NCBI Taxonomy" id="6252"/>
    <lineage>
        <taxon>Eukaryota</taxon>
        <taxon>Metazoa</taxon>
        <taxon>Ecdysozoa</taxon>
        <taxon>Nematoda</taxon>
        <taxon>Chromadorea</taxon>
        <taxon>Rhabditida</taxon>
        <taxon>Spirurina</taxon>
        <taxon>Ascaridomorpha</taxon>
        <taxon>Ascaridoidea</taxon>
        <taxon>Ascarididae</taxon>
        <taxon>Ascaris</taxon>
    </lineage>
</organism>
<feature type="transmembrane region" description="Helical" evidence="1">
    <location>
        <begin position="99"/>
        <end position="120"/>
    </location>
</feature>
<name>A0A0M3IPN9_ASCLU</name>
<proteinExistence type="predicted"/>
<keyword evidence="1" id="KW-0812">Transmembrane</keyword>
<feature type="transmembrane region" description="Helical" evidence="1">
    <location>
        <begin position="234"/>
        <end position="255"/>
    </location>
</feature>
<reference evidence="3" key="1">
    <citation type="submission" date="2017-02" db="UniProtKB">
        <authorList>
            <consortium name="WormBaseParasite"/>
        </authorList>
    </citation>
    <scope>IDENTIFICATION</scope>
</reference>
<dbReference type="Proteomes" id="UP000036681">
    <property type="component" value="Unplaced"/>
</dbReference>
<dbReference type="WBParaSite" id="ALUE_0002071701-mRNA-1">
    <property type="protein sequence ID" value="ALUE_0002071701-mRNA-1"/>
    <property type="gene ID" value="ALUE_0002071701"/>
</dbReference>
<sequence length="259" mass="29425">IDGFKTPNSGRQQISEAGFPVKTNFRDQISDTDNVYLYNTLGKCSLYVYNRDPFIDYYQTSAALTTLLHANLRILLYSQSIALVMMAIARAITDLNALVYIIALSIWLVCIALIVGSVSVELSNPDLWWVIEGRGRILTCAQTFLGPIVLLYYLLAIITINIISLTVCTVTQMRDNRQLSQDPLKDVENEVFLLVFRYNYKKYGSSLTAMTSQHSLSERYQTIEIVKVKFCLPVYLLLLHLILNGWACIITRLILPRIP</sequence>
<evidence type="ECO:0000313" key="3">
    <source>
        <dbReference type="WBParaSite" id="ALUE_0002071701-mRNA-1"/>
    </source>
</evidence>
<dbReference type="AlphaFoldDB" id="A0A0M3IPN9"/>